<feature type="transmembrane region" description="Helical" evidence="5">
    <location>
        <begin position="243"/>
        <end position="275"/>
    </location>
</feature>
<evidence type="ECO:0000313" key="7">
    <source>
        <dbReference type="Proteomes" id="UP000749559"/>
    </source>
</evidence>
<dbReference type="InterPro" id="IPR002781">
    <property type="entry name" value="TM_pro_TauE-like"/>
</dbReference>
<evidence type="ECO:0000256" key="2">
    <source>
        <dbReference type="ARBA" id="ARBA00022692"/>
    </source>
</evidence>
<name>A0A8S4NC72_OWEFU</name>
<comment type="caution">
    <text evidence="6">The sequence shown here is derived from an EMBL/GenBank/DDBJ whole genome shotgun (WGS) entry which is preliminary data.</text>
</comment>
<accession>A0A8S4NC72</accession>
<feature type="transmembrane region" description="Helical" evidence="5">
    <location>
        <begin position="151"/>
        <end position="168"/>
    </location>
</feature>
<evidence type="ECO:0000256" key="4">
    <source>
        <dbReference type="ARBA" id="ARBA00023136"/>
    </source>
</evidence>
<evidence type="ECO:0008006" key="8">
    <source>
        <dbReference type="Google" id="ProtNLM"/>
    </source>
</evidence>
<keyword evidence="2 5" id="KW-0812">Transmembrane</keyword>
<feature type="transmembrane region" description="Helical" evidence="5">
    <location>
        <begin position="174"/>
        <end position="194"/>
    </location>
</feature>
<dbReference type="Pfam" id="PF01925">
    <property type="entry name" value="TauE"/>
    <property type="match status" value="1"/>
</dbReference>
<dbReference type="Proteomes" id="UP000749559">
    <property type="component" value="Unassembled WGS sequence"/>
</dbReference>
<sequence>MNENKDIPMTESTSQSGIEEINVTEDEVECSTKCAKWFRRFFMEGQVLDKEHADALKTLPHDAPWYRIALVKYRRFVGPAISATVVYFFWLAYMIKWNMWHLFVERYEMSITIVFASLIAGMTSVGGGVVAFPVMTLVLNVTPNIARDFSLIVQSCGMTAASFVIYFMGIQVDWNSLIICSIGGVFGAIFGFEVVDQHLTPPRKKFTFTAFCFAFAFALFLLNRYRKRRTFLTVPYLNKWKGFVLFLTALVGGMFTALAGTGLDIVCFSVMTLLFRVTEKTATPTSVILMSINTAVATYWRAVIHIDVSTDAFHYLLVCVPIVVIGAPIGSVVGSYLHRLVLAALIYIITTAALIGSFVVIRPLTPDLIGLAVGIVVGGILIFLLLTLAGASVLKHVEEQEVNSNTGRSIEQTDKTLTIADNSTVENGYSNKAFEVI</sequence>
<protein>
    <recommendedName>
        <fullName evidence="8">Sulfite exporter TauE/SafE</fullName>
    </recommendedName>
</protein>
<keyword evidence="4 5" id="KW-0472">Membrane</keyword>
<dbReference type="GO" id="GO:0016020">
    <property type="term" value="C:membrane"/>
    <property type="evidence" value="ECO:0007669"/>
    <property type="project" value="UniProtKB-SubCell"/>
</dbReference>
<dbReference type="PANTHER" id="PTHR31154:SF4">
    <property type="entry name" value="MEMBRANE TRANSPORTER PROTEIN"/>
    <property type="match status" value="1"/>
</dbReference>
<comment type="subcellular location">
    <subcellularLocation>
        <location evidence="1">Membrane</location>
        <topology evidence="1">Multi-pass membrane protein</topology>
    </subcellularLocation>
</comment>
<gene>
    <name evidence="6" type="ORF">OFUS_LOCUS5706</name>
</gene>
<feature type="transmembrane region" description="Helical" evidence="5">
    <location>
        <begin position="368"/>
        <end position="394"/>
    </location>
</feature>
<dbReference type="EMBL" id="CAIIXF020000003">
    <property type="protein sequence ID" value="CAH1778844.1"/>
    <property type="molecule type" value="Genomic_DNA"/>
</dbReference>
<evidence type="ECO:0000256" key="5">
    <source>
        <dbReference type="SAM" id="Phobius"/>
    </source>
</evidence>
<feature type="transmembrane region" description="Helical" evidence="5">
    <location>
        <begin position="312"/>
        <end position="333"/>
    </location>
</feature>
<keyword evidence="7" id="KW-1185">Reference proteome</keyword>
<reference evidence="6" key="1">
    <citation type="submission" date="2022-03" db="EMBL/GenBank/DDBJ databases">
        <authorList>
            <person name="Martin C."/>
        </authorList>
    </citation>
    <scope>NUCLEOTIDE SEQUENCE</scope>
</reference>
<keyword evidence="3 5" id="KW-1133">Transmembrane helix</keyword>
<evidence type="ECO:0000256" key="3">
    <source>
        <dbReference type="ARBA" id="ARBA00022989"/>
    </source>
</evidence>
<proteinExistence type="predicted"/>
<organism evidence="6 7">
    <name type="scientific">Owenia fusiformis</name>
    <name type="common">Polychaete worm</name>
    <dbReference type="NCBI Taxonomy" id="6347"/>
    <lineage>
        <taxon>Eukaryota</taxon>
        <taxon>Metazoa</taxon>
        <taxon>Spiralia</taxon>
        <taxon>Lophotrochozoa</taxon>
        <taxon>Annelida</taxon>
        <taxon>Polychaeta</taxon>
        <taxon>Sedentaria</taxon>
        <taxon>Canalipalpata</taxon>
        <taxon>Sabellida</taxon>
        <taxon>Oweniida</taxon>
        <taxon>Oweniidae</taxon>
        <taxon>Owenia</taxon>
    </lineage>
</organism>
<feature type="transmembrane region" description="Helical" evidence="5">
    <location>
        <begin position="206"/>
        <end position="223"/>
    </location>
</feature>
<evidence type="ECO:0000313" key="6">
    <source>
        <dbReference type="EMBL" id="CAH1778844.1"/>
    </source>
</evidence>
<dbReference type="PANTHER" id="PTHR31154">
    <property type="entry name" value="MEMBRANE TRANSPORTER PROTEIN"/>
    <property type="match status" value="1"/>
</dbReference>
<feature type="transmembrane region" description="Helical" evidence="5">
    <location>
        <begin position="287"/>
        <end position="306"/>
    </location>
</feature>
<feature type="transmembrane region" description="Helical" evidence="5">
    <location>
        <begin position="76"/>
        <end position="93"/>
    </location>
</feature>
<dbReference type="AlphaFoldDB" id="A0A8S4NC72"/>
<feature type="transmembrane region" description="Helical" evidence="5">
    <location>
        <begin position="113"/>
        <end position="139"/>
    </location>
</feature>
<evidence type="ECO:0000256" key="1">
    <source>
        <dbReference type="ARBA" id="ARBA00004141"/>
    </source>
</evidence>
<feature type="transmembrane region" description="Helical" evidence="5">
    <location>
        <begin position="340"/>
        <end position="362"/>
    </location>
</feature>